<evidence type="ECO:0000313" key="4">
    <source>
        <dbReference type="Proteomes" id="UP000198341"/>
    </source>
</evidence>
<keyword evidence="2" id="KW-0812">Transmembrane</keyword>
<evidence type="ECO:0008006" key="5">
    <source>
        <dbReference type="Google" id="ProtNLM"/>
    </source>
</evidence>
<feature type="compositionally biased region" description="Polar residues" evidence="1">
    <location>
        <begin position="649"/>
        <end position="658"/>
    </location>
</feature>
<feature type="region of interest" description="Disordered" evidence="1">
    <location>
        <begin position="646"/>
        <end position="683"/>
    </location>
</feature>
<proteinExistence type="predicted"/>
<accession>K8F3D9</accession>
<organism evidence="3 4">
    <name type="scientific">Bathycoccus prasinos</name>
    <dbReference type="NCBI Taxonomy" id="41875"/>
    <lineage>
        <taxon>Eukaryota</taxon>
        <taxon>Viridiplantae</taxon>
        <taxon>Chlorophyta</taxon>
        <taxon>Mamiellophyceae</taxon>
        <taxon>Mamiellales</taxon>
        <taxon>Bathycoccaceae</taxon>
        <taxon>Bathycoccus</taxon>
    </lineage>
</organism>
<feature type="compositionally biased region" description="Basic and acidic residues" evidence="1">
    <location>
        <begin position="673"/>
        <end position="683"/>
    </location>
</feature>
<feature type="region of interest" description="Disordered" evidence="1">
    <location>
        <begin position="521"/>
        <end position="553"/>
    </location>
</feature>
<evidence type="ECO:0000256" key="1">
    <source>
        <dbReference type="SAM" id="MobiDB-lite"/>
    </source>
</evidence>
<dbReference type="EMBL" id="FO082275">
    <property type="protein sequence ID" value="CCO16048.1"/>
    <property type="molecule type" value="Genomic_DNA"/>
</dbReference>
<feature type="compositionally biased region" description="Acidic residues" evidence="1">
    <location>
        <begin position="661"/>
        <end position="672"/>
    </location>
</feature>
<dbReference type="CDD" id="cd15482">
    <property type="entry name" value="Sialidase_non-viral"/>
    <property type="match status" value="1"/>
</dbReference>
<keyword evidence="4" id="KW-1185">Reference proteome</keyword>
<dbReference type="AlphaFoldDB" id="K8F3D9"/>
<dbReference type="InterPro" id="IPR036278">
    <property type="entry name" value="Sialidase_sf"/>
</dbReference>
<feature type="transmembrane region" description="Helical" evidence="2">
    <location>
        <begin position="29"/>
        <end position="51"/>
    </location>
</feature>
<feature type="compositionally biased region" description="Basic and acidic residues" evidence="1">
    <location>
        <begin position="843"/>
        <end position="860"/>
    </location>
</feature>
<evidence type="ECO:0000313" key="3">
    <source>
        <dbReference type="EMBL" id="CCO16048.1"/>
    </source>
</evidence>
<gene>
    <name evidence="3" type="ORF">Bathy04g00640</name>
</gene>
<sequence>MRDAQTPLFVESELLSKKKKASKKKKTKFSTLNVFAFALFCCSILNLFFALKQNNPNNNNNNNNNEGLGKSSSHRRRSRWQFRREGENFVISSASSSSFTSCVKLSGKAYEECVERKEEEKEKQKQIQREKAKKMKEATTRNYYEQRRKQKQEKVKERDEEKERLPAKGGRSGTTKTRALDDAAEDVIDADAMQTIREATILEKPLGRLEEGSGGRFAFPEEESSTSTHTADVPALQPCAGRSARGVHNGGAETTWKEAPERFERQNVQTRKKEFGKLSKKKVVMGTSSIKYHDKASLVLLPSGQVVAFWQSGKTLEGERGQHVRMATSEDEGVTFSNSWPLFSKYNDEDGGEEGGVDDEELTAQWTPVPHVDKDGNLLLFYAESDGGCEYRDRGRIRYVPGGSIKVIKLNLAGDAEGRVDRNSPWTEPAMVYSIYEENFVPKLIANPAVALENAEDENALILPFWRDNSVLQSKRELFTSSRKAQCRVKQNGEADTPATRTIRPKTTSAGVLVSKDGGASWRARGKVEEVPVEDDDDEEDGGSSENWSVGAKTTTLTAPSVFESSGSGKRDSKLIMYLRSQSGGVYVTESENSSYNRWSEAKKISDLRREPGAKSFAQSWRIEGEGERHRNVHIVAFNDHKKDEIIFDSTSDSSNNKEGGEEEEEEEEEERGDGHPENSHRDVLKEMMDGSETAMTTRKRRVKLPDKVRTQLTLAISEDAGADAFDASWTRMKGSVAGVVGSGIAPGLMFHNPWVLRVGCKVLVAYSKMYVAKFGQGKNKEETHYSVRVSHVEFTVNEENVCSSNMRQYACGNDTGITDEESEDEEVANARGEEGEEEGSDEREHQRRAASKSKERDSLKSLQLTRNIERRRREHHH</sequence>
<dbReference type="KEGG" id="bpg:Bathy04g00640"/>
<reference evidence="3 4" key="1">
    <citation type="submission" date="2011-10" db="EMBL/GenBank/DDBJ databases">
        <authorList>
            <person name="Genoscope - CEA"/>
        </authorList>
    </citation>
    <scope>NUCLEOTIDE SEQUENCE [LARGE SCALE GENOMIC DNA]</scope>
    <source>
        <strain evidence="3 4">RCC 1105</strain>
    </source>
</reference>
<feature type="compositionally biased region" description="Polar residues" evidence="1">
    <location>
        <begin position="544"/>
        <end position="553"/>
    </location>
</feature>
<dbReference type="SUPFAM" id="SSF50939">
    <property type="entry name" value="Sialidases"/>
    <property type="match status" value="1"/>
</dbReference>
<keyword evidence="2" id="KW-0472">Membrane</keyword>
<feature type="region of interest" description="Disordered" evidence="1">
    <location>
        <begin position="814"/>
        <end position="878"/>
    </location>
</feature>
<name>K8F3D9_9CHLO</name>
<feature type="region of interest" description="Disordered" evidence="1">
    <location>
        <begin position="56"/>
        <end position="79"/>
    </location>
</feature>
<protein>
    <recommendedName>
        <fullName evidence="5">Sialidase domain-containing protein</fullName>
    </recommendedName>
</protein>
<evidence type="ECO:0000256" key="2">
    <source>
        <dbReference type="SAM" id="Phobius"/>
    </source>
</evidence>
<dbReference type="Proteomes" id="UP000198341">
    <property type="component" value="Chromosome 4"/>
</dbReference>
<feature type="compositionally biased region" description="Acidic residues" evidence="1">
    <location>
        <begin position="531"/>
        <end position="543"/>
    </location>
</feature>
<feature type="compositionally biased region" description="Acidic residues" evidence="1">
    <location>
        <begin position="818"/>
        <end position="828"/>
    </location>
</feature>
<dbReference type="GeneID" id="19016090"/>
<dbReference type="RefSeq" id="XP_007513523.1">
    <property type="nucleotide sequence ID" value="XM_007513461.1"/>
</dbReference>
<feature type="region of interest" description="Disordered" evidence="1">
    <location>
        <begin position="115"/>
        <end position="176"/>
    </location>
</feature>
<feature type="compositionally biased region" description="Low complexity" evidence="1">
    <location>
        <begin position="56"/>
        <end position="65"/>
    </location>
</feature>
<feature type="compositionally biased region" description="Basic and acidic residues" evidence="1">
    <location>
        <begin position="115"/>
        <end position="166"/>
    </location>
</feature>
<keyword evidence="2" id="KW-1133">Transmembrane helix</keyword>